<dbReference type="EMBL" id="LNXW01000013">
    <property type="protein sequence ID" value="KTC80067.1"/>
    <property type="molecule type" value="Genomic_DNA"/>
</dbReference>
<evidence type="ECO:0000313" key="2">
    <source>
        <dbReference type="EMBL" id="VEB38568.1"/>
    </source>
</evidence>
<protein>
    <submittedName>
        <fullName evidence="1">Uncharacterized protein</fullName>
    </submittedName>
</protein>
<accession>A0A0W0S9B8</accession>
<sequence length="342" mass="39636">MKNISDIQSLLALSGKPDSIPEDLMAFFLYLKKRLKKSSDKFNAFAMSYDEMDCLAGIIEQMIECCVKDLRFEIAFSKWDGSAQLNHWSFLEFNFKGTETPPGLDILICDPLGFKQSLVLTNLLSSKMRFGSLSKLCTLMIYIPIDTLQMKGRTCAYFVTDNVSMLSNQDKYNPVYDYMRSHQHERKIDEAARTLAQFRESLTNCYTEEELNEIYDFKLVASSLPVRLLRTKHSVPELEKEVRDSEQLKDEIVNSKGETAWHSISKNLFFVKDRGGEKQYRNMRVNKKMEKLVGIVTELSSSCLEEEIQSFYKVMEEHRLFGLEKFIIQNIKTADTPFLTLR</sequence>
<name>A0A0W0S9B8_9GAMM</name>
<proteinExistence type="predicted"/>
<dbReference type="OrthoDB" id="5636558at2"/>
<dbReference type="AlphaFoldDB" id="A0A0W0S9B8"/>
<reference evidence="2 4" key="2">
    <citation type="submission" date="2018-12" db="EMBL/GenBank/DDBJ databases">
        <authorList>
            <consortium name="Pathogen Informatics"/>
        </authorList>
    </citation>
    <scope>NUCLEOTIDE SEQUENCE [LARGE SCALE GENOMIC DNA]</scope>
    <source>
        <strain evidence="2 4">NCTC11976</strain>
    </source>
</reference>
<reference evidence="1 3" key="1">
    <citation type="submission" date="2015-11" db="EMBL/GenBank/DDBJ databases">
        <title>Genomic analysis of 38 Legionella species identifies large and diverse effector repertoires.</title>
        <authorList>
            <person name="Burstein D."/>
            <person name="Amaro F."/>
            <person name="Zusman T."/>
            <person name="Lifshitz Z."/>
            <person name="Cohen O."/>
            <person name="Gilbert J.A."/>
            <person name="Pupko T."/>
            <person name="Shuman H.A."/>
            <person name="Segal G."/>
        </authorList>
    </citation>
    <scope>NUCLEOTIDE SEQUENCE [LARGE SCALE GENOMIC DNA]</scope>
    <source>
        <strain evidence="1 3">ORW</strain>
    </source>
</reference>
<keyword evidence="4" id="KW-1185">Reference proteome</keyword>
<evidence type="ECO:0000313" key="1">
    <source>
        <dbReference type="EMBL" id="KTC80067.1"/>
    </source>
</evidence>
<dbReference type="EMBL" id="LR134173">
    <property type="protein sequence ID" value="VEB38568.1"/>
    <property type="molecule type" value="Genomic_DNA"/>
</dbReference>
<dbReference type="RefSeq" id="WP_051544402.1">
    <property type="nucleotide sequence ID" value="NZ_CAAAIT010000001.1"/>
</dbReference>
<organism evidence="1 3">
    <name type="scientific">Legionella cherrii</name>
    <dbReference type="NCBI Taxonomy" id="28084"/>
    <lineage>
        <taxon>Bacteria</taxon>
        <taxon>Pseudomonadati</taxon>
        <taxon>Pseudomonadota</taxon>
        <taxon>Gammaproteobacteria</taxon>
        <taxon>Legionellales</taxon>
        <taxon>Legionellaceae</taxon>
        <taxon>Legionella</taxon>
    </lineage>
</organism>
<dbReference type="PATRIC" id="fig|28084.5.peg.2261"/>
<dbReference type="Proteomes" id="UP000054921">
    <property type="component" value="Unassembled WGS sequence"/>
</dbReference>
<evidence type="ECO:0000313" key="3">
    <source>
        <dbReference type="Proteomes" id="UP000054921"/>
    </source>
</evidence>
<evidence type="ECO:0000313" key="4">
    <source>
        <dbReference type="Proteomes" id="UP000277577"/>
    </source>
</evidence>
<gene>
    <name evidence="1" type="ORF">Lche_2087</name>
    <name evidence="2" type="ORF">NCTC11976_02800</name>
</gene>
<dbReference type="Proteomes" id="UP000277577">
    <property type="component" value="Chromosome"/>
</dbReference>